<dbReference type="AlphaFoldDB" id="A0A7G8P6U5"/>
<proteinExistence type="predicted"/>
<dbReference type="Proteomes" id="UP000515498">
    <property type="component" value="Chromosome"/>
</dbReference>
<dbReference type="KEGG" id="mflu:HZU40_17300"/>
<dbReference type="SUPFAM" id="SSF55729">
    <property type="entry name" value="Acyl-CoA N-acyltransferases (Nat)"/>
    <property type="match status" value="1"/>
</dbReference>
<reference evidence="2 3" key="1">
    <citation type="submission" date="2020-07" db="EMBL/GenBank/DDBJ databases">
        <title>Draft genome sequence of four isobutane-metabolizing strains capable of cometabolically degrading diverse ether contaminants.</title>
        <authorList>
            <person name="Chen W."/>
            <person name="Faulkner N."/>
            <person name="Smith C."/>
            <person name="Hyman M."/>
        </authorList>
    </citation>
    <scope>NUCLEOTIDE SEQUENCE [LARGE SCALE GENOMIC DNA]</scope>
    <source>
        <strain evidence="2 3">2A</strain>
    </source>
</reference>
<evidence type="ECO:0000313" key="3">
    <source>
        <dbReference type="Proteomes" id="UP000515498"/>
    </source>
</evidence>
<evidence type="ECO:0000313" key="2">
    <source>
        <dbReference type="EMBL" id="QNJ90061.1"/>
    </source>
</evidence>
<evidence type="ECO:0000259" key="1">
    <source>
        <dbReference type="PROSITE" id="PS51186"/>
    </source>
</evidence>
<accession>A0A7G8P6U5</accession>
<dbReference type="InterPro" id="IPR000182">
    <property type="entry name" value="GNAT_dom"/>
</dbReference>
<gene>
    <name evidence="2" type="ORF">HZU40_17300</name>
</gene>
<dbReference type="GO" id="GO:0016747">
    <property type="term" value="F:acyltransferase activity, transferring groups other than amino-acyl groups"/>
    <property type="evidence" value="ECO:0007669"/>
    <property type="project" value="InterPro"/>
</dbReference>
<dbReference type="Gene3D" id="3.40.630.30">
    <property type="match status" value="1"/>
</dbReference>
<dbReference type="EMBL" id="CP059894">
    <property type="protein sequence ID" value="QNJ90061.1"/>
    <property type="molecule type" value="Genomic_DNA"/>
</dbReference>
<keyword evidence="2" id="KW-0808">Transferase</keyword>
<dbReference type="PROSITE" id="PS51186">
    <property type="entry name" value="GNAT"/>
    <property type="match status" value="1"/>
</dbReference>
<dbReference type="Pfam" id="PF13508">
    <property type="entry name" value="Acetyltransf_7"/>
    <property type="match status" value="1"/>
</dbReference>
<protein>
    <submittedName>
        <fullName evidence="2">GNAT family N-acetyltransferase</fullName>
    </submittedName>
</protein>
<feature type="domain" description="N-acetyltransferase" evidence="1">
    <location>
        <begin position="7"/>
        <end position="159"/>
    </location>
</feature>
<dbReference type="RefSeq" id="WP_187095211.1">
    <property type="nucleotide sequence ID" value="NZ_CP059894.1"/>
</dbReference>
<name>A0A7G8P6U5_9MYCO</name>
<dbReference type="InterPro" id="IPR016181">
    <property type="entry name" value="Acyl_CoA_acyltransferase"/>
</dbReference>
<organism evidence="2 3">
    <name type="scientific">Mycolicibacterium fluoranthenivorans</name>
    <dbReference type="NCBI Taxonomy" id="258505"/>
    <lineage>
        <taxon>Bacteria</taxon>
        <taxon>Bacillati</taxon>
        <taxon>Actinomycetota</taxon>
        <taxon>Actinomycetes</taxon>
        <taxon>Mycobacteriales</taxon>
        <taxon>Mycobacteriaceae</taxon>
        <taxon>Mycolicibacterium</taxon>
    </lineage>
</organism>
<sequence>MSQDPTLRLRAATAADEAFVVEMARHACIIEDWPLPDPDDDEVLDMLPPPGEIPIVAEDQAGELVGATWIWHNDPPLRRDAHGKSIPELCIGVAPGRRGAGIGGALLDALFARCAQSMDEMCTNVHVRNPAQRLYQRKGFTTIGQGRGPLGLAMLKDLR</sequence>